<organism evidence="3 4">
    <name type="scientific">Jeotgalicoccus nanhaiensis</name>
    <dbReference type="NCBI Taxonomy" id="568603"/>
    <lineage>
        <taxon>Bacteria</taxon>
        <taxon>Bacillati</taxon>
        <taxon>Bacillota</taxon>
        <taxon>Bacilli</taxon>
        <taxon>Bacillales</taxon>
        <taxon>Staphylococcaceae</taxon>
        <taxon>Jeotgalicoccus</taxon>
    </lineage>
</organism>
<dbReference type="SUPFAM" id="SSF88713">
    <property type="entry name" value="Glycoside hydrolase/deacetylase"/>
    <property type="match status" value="1"/>
</dbReference>
<dbReference type="CDD" id="cd10917">
    <property type="entry name" value="CE4_NodB_like_6s_7s"/>
    <property type="match status" value="1"/>
</dbReference>
<evidence type="ECO:0000259" key="2">
    <source>
        <dbReference type="PROSITE" id="PS51677"/>
    </source>
</evidence>
<keyword evidence="4" id="KW-1185">Reference proteome</keyword>
<dbReference type="PROSITE" id="PS51257">
    <property type="entry name" value="PROKAR_LIPOPROTEIN"/>
    <property type="match status" value="1"/>
</dbReference>
<gene>
    <name evidence="3" type="ORF">IR135_08695</name>
</gene>
<comment type="caution">
    <text evidence="3">The sequence shown here is derived from an EMBL/GenBank/DDBJ whole genome shotgun (WGS) entry which is preliminary data.</text>
</comment>
<dbReference type="RefSeq" id="WP_167753402.1">
    <property type="nucleotide sequence ID" value="NZ_JADGLW010000006.1"/>
</dbReference>
<accession>A0ABR9Y047</accession>
<proteinExistence type="predicted"/>
<dbReference type="Proteomes" id="UP000647980">
    <property type="component" value="Unassembled WGS sequence"/>
</dbReference>
<sequence length="450" mass="49675">MRKYIIVMLFTAAAVILGACGSPENKVLSNIETIEENTVPALTDTIQNIIDREAEMSALFNTSVTDEELSDFKNDQSPLYENLNQRSELAAGLTEIEEELKSMSENIGSADVSESEELKEEQVQQLAETVEKLGESIKNVREGYENVSSTETAFFESLASENADYNTLNEGITEVNEVHGEVAAYYQSINEQLQAFQNGSNEMKNALGEKTAGSEKSAQVETGTTDVKTEESTPQKLYTVDPETSAIVPSSEEAEPAAVLLTIDDAPDENAVAMAHTLKELDAPAIFFVNGMFIESEEGQEKLKEIHELGFEIGNHTYNHFNMQEITPEDTALEIIDTSDLIEEAVGERPKYFRAPFGVNSEASISTAEKENMTVMNWTYGFDWEPEYQEAGALADIMVNTEMLGDGANLLMHDRTWTSEALRDIVNGLRDKGYTLIDPKTIDTEGGVTE</sequence>
<dbReference type="EMBL" id="JADGLW010000006">
    <property type="protein sequence ID" value="MBF0754340.1"/>
    <property type="molecule type" value="Genomic_DNA"/>
</dbReference>
<evidence type="ECO:0000313" key="4">
    <source>
        <dbReference type="Proteomes" id="UP000647980"/>
    </source>
</evidence>
<feature type="domain" description="NodB homology" evidence="2">
    <location>
        <begin position="257"/>
        <end position="437"/>
    </location>
</feature>
<dbReference type="InterPro" id="IPR050248">
    <property type="entry name" value="Polysacc_deacetylase_ArnD"/>
</dbReference>
<dbReference type="PANTHER" id="PTHR10587">
    <property type="entry name" value="GLYCOSYL TRANSFERASE-RELATED"/>
    <property type="match status" value="1"/>
</dbReference>
<feature type="signal peptide" evidence="1">
    <location>
        <begin position="1"/>
        <end position="19"/>
    </location>
</feature>
<reference evidence="3 4" key="1">
    <citation type="submission" date="2020-10" db="EMBL/GenBank/DDBJ databases">
        <title>Mouse Oral microbiota.</title>
        <authorList>
            <person name="Joseph S."/>
            <person name="Aduse-Opoku J."/>
        </authorList>
    </citation>
    <scope>NUCLEOTIDE SEQUENCE [LARGE SCALE GENOMIC DNA]</scope>
    <source>
        <strain evidence="3 4">19428wE5_W307</strain>
    </source>
</reference>
<evidence type="ECO:0000313" key="3">
    <source>
        <dbReference type="EMBL" id="MBF0754340.1"/>
    </source>
</evidence>
<feature type="chain" id="PRO_5045243802" evidence="1">
    <location>
        <begin position="20"/>
        <end position="450"/>
    </location>
</feature>
<dbReference type="Pfam" id="PF01522">
    <property type="entry name" value="Polysacc_deac_1"/>
    <property type="match status" value="1"/>
</dbReference>
<name>A0ABR9Y047_9STAP</name>
<dbReference type="InterPro" id="IPR002509">
    <property type="entry name" value="NODB_dom"/>
</dbReference>
<dbReference type="SUPFAM" id="SSF140423">
    <property type="entry name" value="MW0975(SA0943)-like"/>
    <property type="match status" value="1"/>
</dbReference>
<dbReference type="InterPro" id="IPR019454">
    <property type="entry name" value="Lipoprot_YkyA-like"/>
</dbReference>
<protein>
    <submittedName>
        <fullName evidence="3">Polysaccharide deacetylase family protein</fullName>
    </submittedName>
</protein>
<evidence type="ECO:0000256" key="1">
    <source>
        <dbReference type="SAM" id="SignalP"/>
    </source>
</evidence>
<dbReference type="Pfam" id="PF10368">
    <property type="entry name" value="YkyA"/>
    <property type="match status" value="1"/>
</dbReference>
<dbReference type="InterPro" id="IPR036785">
    <property type="entry name" value="YkyA-like_sf"/>
</dbReference>
<dbReference type="Gene3D" id="3.20.20.370">
    <property type="entry name" value="Glycoside hydrolase/deacetylase"/>
    <property type="match status" value="1"/>
</dbReference>
<keyword evidence="1" id="KW-0732">Signal</keyword>
<dbReference type="Gene3D" id="1.20.120.570">
    <property type="entry name" value="YkyA-like"/>
    <property type="match status" value="1"/>
</dbReference>
<dbReference type="InterPro" id="IPR011330">
    <property type="entry name" value="Glyco_hydro/deAcase_b/a-brl"/>
</dbReference>
<dbReference type="PROSITE" id="PS51677">
    <property type="entry name" value="NODB"/>
    <property type="match status" value="1"/>
</dbReference>